<organism evidence="2 3">
    <name type="scientific">Cirrhinus molitorella</name>
    <name type="common">mud carp</name>
    <dbReference type="NCBI Taxonomy" id="172907"/>
    <lineage>
        <taxon>Eukaryota</taxon>
        <taxon>Metazoa</taxon>
        <taxon>Chordata</taxon>
        <taxon>Craniata</taxon>
        <taxon>Vertebrata</taxon>
        <taxon>Euteleostomi</taxon>
        <taxon>Actinopterygii</taxon>
        <taxon>Neopterygii</taxon>
        <taxon>Teleostei</taxon>
        <taxon>Ostariophysi</taxon>
        <taxon>Cypriniformes</taxon>
        <taxon>Cyprinidae</taxon>
        <taxon>Labeoninae</taxon>
        <taxon>Labeonini</taxon>
        <taxon>Cirrhinus</taxon>
    </lineage>
</organism>
<dbReference type="Proteomes" id="UP001558613">
    <property type="component" value="Unassembled WGS sequence"/>
</dbReference>
<name>A0ABR3MIP8_9TELE</name>
<dbReference type="EMBL" id="JAYMGO010000011">
    <property type="protein sequence ID" value="KAL1264928.1"/>
    <property type="molecule type" value="Genomic_DNA"/>
</dbReference>
<evidence type="ECO:0000313" key="3">
    <source>
        <dbReference type="Proteomes" id="UP001558613"/>
    </source>
</evidence>
<accession>A0ABR3MIP8</accession>
<reference evidence="2 3" key="1">
    <citation type="submission" date="2023-09" db="EMBL/GenBank/DDBJ databases">
        <authorList>
            <person name="Wang M."/>
        </authorList>
    </citation>
    <scope>NUCLEOTIDE SEQUENCE [LARGE SCALE GENOMIC DNA]</scope>
    <source>
        <strain evidence="2">GT-2023</strain>
        <tissue evidence="2">Liver</tissue>
    </source>
</reference>
<keyword evidence="3" id="KW-1185">Reference proteome</keyword>
<comment type="caution">
    <text evidence="2">The sequence shown here is derived from an EMBL/GenBank/DDBJ whole genome shotgun (WGS) entry which is preliminary data.</text>
</comment>
<protein>
    <recommendedName>
        <fullName evidence="4">Secreted protein</fullName>
    </recommendedName>
</protein>
<evidence type="ECO:0000256" key="1">
    <source>
        <dbReference type="SAM" id="SignalP"/>
    </source>
</evidence>
<evidence type="ECO:0000313" key="2">
    <source>
        <dbReference type="EMBL" id="KAL1264928.1"/>
    </source>
</evidence>
<sequence length="82" mass="8916">MSSDQARCGKVLLLLVCAYHSLGEHRQEEITTSSAASIRKKADRRRGQVRRVAECELKGAEEDTTKASAGTLVLACRSAGWP</sequence>
<feature type="chain" id="PRO_5047364792" description="Secreted protein" evidence="1">
    <location>
        <begin position="24"/>
        <end position="82"/>
    </location>
</feature>
<proteinExistence type="predicted"/>
<keyword evidence="1" id="KW-0732">Signal</keyword>
<evidence type="ECO:0008006" key="4">
    <source>
        <dbReference type="Google" id="ProtNLM"/>
    </source>
</evidence>
<feature type="signal peptide" evidence="1">
    <location>
        <begin position="1"/>
        <end position="23"/>
    </location>
</feature>
<gene>
    <name evidence="2" type="ORF">QQF64_002955</name>
</gene>